<comment type="caution">
    <text evidence="5">The sequence shown here is derived from an EMBL/GenBank/DDBJ whole genome shotgun (WGS) entry which is preliminary data.</text>
</comment>
<feature type="region of interest" description="Disordered" evidence="2">
    <location>
        <begin position="196"/>
        <end position="219"/>
    </location>
</feature>
<evidence type="ECO:0000256" key="1">
    <source>
        <dbReference type="ARBA" id="ARBA00007191"/>
    </source>
</evidence>
<reference evidence="5 6" key="1">
    <citation type="submission" date="2017-06" db="EMBL/GenBank/DDBJ databases">
        <title>A platform for efficient transgenesis in Macrostomum lignano, a flatworm model organism for stem cell research.</title>
        <authorList>
            <person name="Berezikov E."/>
        </authorList>
    </citation>
    <scope>NUCLEOTIDE SEQUENCE [LARGE SCALE GENOMIC DNA]</scope>
    <source>
        <strain evidence="5">DV1</strain>
        <tissue evidence="5">Whole organism</tissue>
    </source>
</reference>
<dbReference type="Proteomes" id="UP000215902">
    <property type="component" value="Unassembled WGS sequence"/>
</dbReference>
<keyword evidence="6" id="KW-1185">Reference proteome</keyword>
<dbReference type="GO" id="GO:0032008">
    <property type="term" value="P:positive regulation of TOR signaling"/>
    <property type="evidence" value="ECO:0007669"/>
    <property type="project" value="InterPro"/>
</dbReference>
<dbReference type="InterPro" id="IPR037587">
    <property type="entry name" value="LAMTOR2-like"/>
</dbReference>
<keyword evidence="3" id="KW-0812">Transmembrane</keyword>
<evidence type="ECO:0000313" key="6">
    <source>
        <dbReference type="Proteomes" id="UP000215902"/>
    </source>
</evidence>
<evidence type="ECO:0000256" key="3">
    <source>
        <dbReference type="SAM" id="Phobius"/>
    </source>
</evidence>
<keyword evidence="3" id="KW-0472">Membrane</keyword>
<gene>
    <name evidence="5" type="ORF">BOX15_Mlig016944g2</name>
</gene>
<name>A0A267E206_9PLAT</name>
<feature type="region of interest" description="Disordered" evidence="2">
    <location>
        <begin position="75"/>
        <end position="130"/>
    </location>
</feature>
<dbReference type="GO" id="GO:0005085">
    <property type="term" value="F:guanyl-nucleotide exchange factor activity"/>
    <property type="evidence" value="ECO:0007669"/>
    <property type="project" value="InterPro"/>
</dbReference>
<organism evidence="5 6">
    <name type="scientific">Macrostomum lignano</name>
    <dbReference type="NCBI Taxonomy" id="282301"/>
    <lineage>
        <taxon>Eukaryota</taxon>
        <taxon>Metazoa</taxon>
        <taxon>Spiralia</taxon>
        <taxon>Lophotrochozoa</taxon>
        <taxon>Platyhelminthes</taxon>
        <taxon>Rhabditophora</taxon>
        <taxon>Macrostomorpha</taxon>
        <taxon>Macrostomida</taxon>
        <taxon>Macrostomidae</taxon>
        <taxon>Macrostomum</taxon>
    </lineage>
</organism>
<dbReference type="Pfam" id="PF03259">
    <property type="entry name" value="Robl_LC7"/>
    <property type="match status" value="1"/>
</dbReference>
<dbReference type="Gene3D" id="3.30.450.30">
    <property type="entry name" value="Dynein light chain 2a, cytoplasmic"/>
    <property type="match status" value="1"/>
</dbReference>
<dbReference type="InterPro" id="IPR004942">
    <property type="entry name" value="Roadblock/LAMTOR2_dom"/>
</dbReference>
<proteinExistence type="inferred from homology"/>
<dbReference type="GO" id="GO:0060090">
    <property type="term" value="F:molecular adaptor activity"/>
    <property type="evidence" value="ECO:0007669"/>
    <property type="project" value="InterPro"/>
</dbReference>
<evidence type="ECO:0000256" key="2">
    <source>
        <dbReference type="SAM" id="MobiDB-lite"/>
    </source>
</evidence>
<dbReference type="EMBL" id="NIVC01002849">
    <property type="protein sequence ID" value="PAA54869.1"/>
    <property type="molecule type" value="Genomic_DNA"/>
</dbReference>
<comment type="similarity">
    <text evidence="1">Belongs to the GAMAD family.</text>
</comment>
<feature type="compositionally biased region" description="Basic and acidic residues" evidence="2">
    <location>
        <begin position="97"/>
        <end position="110"/>
    </location>
</feature>
<feature type="domain" description="Roadblock/LAMTOR2" evidence="4">
    <location>
        <begin position="142"/>
        <end position="197"/>
    </location>
</feature>
<sequence>MSTKAASSRTAAQPSQQAAVAASRYWRQSRLPVPASVVANRTRAAVTATVSQASATTETATNAAAVTAARVRPAAATASAVPKQRHRFQQQQRQKQPIRDKSTKTVDKEPTQQQQTAAQPHPLQHHQQQTGITLKPRSVAQLLSQTNTDGVQSSLLLSLDGALLACSGYTADTDARVLAAIAANLWDTMERCSVNGGGGGNSSSSVGGPSSGVGAGAASSQAPAGLQDMTVVCTNGSLYIAYVSSILLCLYANATVPLGMLRLKAAKLADSLRDPISQITGK</sequence>
<dbReference type="OrthoDB" id="271745at2759"/>
<dbReference type="SUPFAM" id="SSF103196">
    <property type="entry name" value="Roadblock/LC7 domain"/>
    <property type="match status" value="1"/>
</dbReference>
<dbReference type="AlphaFoldDB" id="A0A267E206"/>
<evidence type="ECO:0000259" key="4">
    <source>
        <dbReference type="Pfam" id="PF03259"/>
    </source>
</evidence>
<protein>
    <recommendedName>
        <fullName evidence="4">Roadblock/LAMTOR2 domain-containing protein</fullName>
    </recommendedName>
</protein>
<dbReference type="STRING" id="282301.A0A267E206"/>
<keyword evidence="3" id="KW-1133">Transmembrane helix</keyword>
<accession>A0A267E206</accession>
<dbReference type="PANTHER" id="PTHR13323">
    <property type="entry name" value="LATE ENDOSOMAL/LYSOSOMAL MP1 INTERACTING PROTEIN"/>
    <property type="match status" value="1"/>
</dbReference>
<evidence type="ECO:0000313" key="5">
    <source>
        <dbReference type="EMBL" id="PAA54869.1"/>
    </source>
</evidence>
<feature type="transmembrane region" description="Helical" evidence="3">
    <location>
        <begin position="239"/>
        <end position="263"/>
    </location>
</feature>
<feature type="compositionally biased region" description="Low complexity" evidence="2">
    <location>
        <begin position="111"/>
        <end position="130"/>
    </location>
</feature>